<comment type="subcellular location">
    <subcellularLocation>
        <location evidence="1">Membrane</location>
        <topology evidence="1">Multi-pass membrane protein</topology>
    </subcellularLocation>
</comment>
<evidence type="ECO:0000256" key="5">
    <source>
        <dbReference type="ARBA" id="ARBA00022989"/>
    </source>
</evidence>
<protein>
    <submittedName>
        <fullName evidence="8">Uncharacterized protein</fullName>
    </submittedName>
</protein>
<dbReference type="OrthoDB" id="6355263at2759"/>
<evidence type="ECO:0000256" key="2">
    <source>
        <dbReference type="ARBA" id="ARBA00006690"/>
    </source>
</evidence>
<reference evidence="8 9" key="1">
    <citation type="submission" date="2015-07" db="EMBL/GenBank/DDBJ databases">
        <title>The genome of Eufriesea mexicana.</title>
        <authorList>
            <person name="Pan H."/>
            <person name="Kapheim K."/>
        </authorList>
    </citation>
    <scope>NUCLEOTIDE SEQUENCE [LARGE SCALE GENOMIC DNA]</scope>
    <source>
        <strain evidence="8">0111107269</strain>
        <tissue evidence="8">Whole body</tissue>
    </source>
</reference>
<feature type="transmembrane region" description="Helical" evidence="7">
    <location>
        <begin position="315"/>
        <end position="336"/>
    </location>
</feature>
<evidence type="ECO:0000313" key="8">
    <source>
        <dbReference type="EMBL" id="OAD54238.1"/>
    </source>
</evidence>
<evidence type="ECO:0000256" key="6">
    <source>
        <dbReference type="ARBA" id="ARBA00023136"/>
    </source>
</evidence>
<sequence>MADDEEQEELRCTGSDVEIEEYTDTEDSPYVAYQATDKLFDTDKATWQKFSFLATLLTVVVSITFLIITYPLYLENVSYVSNAYTGLLFTAFCSAFILGIICFIVGRVSPPPVLIPNSMRIKIPRCALLKISFIYALSGIVITLSLDRDRVLCHLQDPIKGITLVFSLVYYFFFCRKMMSLQRIFSSTTIIVGLFISVDYGLCDEFRCRGREVSAHTTTLRESWGVKAIWTFVYVGALAAFAMFFTLIEAHFATEQHNICQIMANQQNSFLCTVSRLVSSREIRRRGSDEEEGRLLHVTDPDPAIKSKHIPKPPILETLFYIHLIAFFAILSMSWIDTLPGIGRGLSPVELYRTVEHGLTCHFKSNESCSNISTHGWIFLTAYIVFSISVLNFLSMCESAVFTVATATVSLPLSGIWWSIYKMDVHGGFITWSPGVTGELICALLGLPVVLLGLGLLVRSHFQDTQPCYLTMQPPDVQYEPSQR</sequence>
<accession>A0A310SBL2</accession>
<keyword evidence="3" id="KW-0813">Transport</keyword>
<name>A0A310SBL2_9HYME</name>
<feature type="transmembrane region" description="Helical" evidence="7">
    <location>
        <begin position="440"/>
        <end position="458"/>
    </location>
</feature>
<feature type="transmembrane region" description="Helical" evidence="7">
    <location>
        <begin position="184"/>
        <end position="202"/>
    </location>
</feature>
<dbReference type="AlphaFoldDB" id="A0A310SBL2"/>
<organism evidence="8 9">
    <name type="scientific">Eufriesea mexicana</name>
    <dbReference type="NCBI Taxonomy" id="516756"/>
    <lineage>
        <taxon>Eukaryota</taxon>
        <taxon>Metazoa</taxon>
        <taxon>Ecdysozoa</taxon>
        <taxon>Arthropoda</taxon>
        <taxon>Hexapoda</taxon>
        <taxon>Insecta</taxon>
        <taxon>Pterygota</taxon>
        <taxon>Neoptera</taxon>
        <taxon>Endopterygota</taxon>
        <taxon>Hymenoptera</taxon>
        <taxon>Apocrita</taxon>
        <taxon>Aculeata</taxon>
        <taxon>Apoidea</taxon>
        <taxon>Anthophila</taxon>
        <taxon>Apidae</taxon>
        <taxon>Eufriesea</taxon>
    </lineage>
</organism>
<evidence type="ECO:0000256" key="1">
    <source>
        <dbReference type="ARBA" id="ARBA00004141"/>
    </source>
</evidence>
<feature type="transmembrane region" description="Helical" evidence="7">
    <location>
        <begin position="228"/>
        <end position="248"/>
    </location>
</feature>
<dbReference type="PANTHER" id="PTHR31326:SF1">
    <property type="entry name" value="PROTEIN CLT2, CHLOROPLASTIC"/>
    <property type="match status" value="1"/>
</dbReference>
<feature type="transmembrane region" description="Helical" evidence="7">
    <location>
        <begin position="127"/>
        <end position="146"/>
    </location>
</feature>
<keyword evidence="6 7" id="KW-0472">Membrane</keyword>
<gene>
    <name evidence="8" type="ORF">WN48_08160</name>
</gene>
<evidence type="ECO:0000256" key="3">
    <source>
        <dbReference type="ARBA" id="ARBA00022448"/>
    </source>
</evidence>
<evidence type="ECO:0000256" key="4">
    <source>
        <dbReference type="ARBA" id="ARBA00022692"/>
    </source>
</evidence>
<keyword evidence="4 7" id="KW-0812">Transmembrane</keyword>
<feature type="transmembrane region" description="Helical" evidence="7">
    <location>
        <begin position="401"/>
        <end position="420"/>
    </location>
</feature>
<comment type="similarity">
    <text evidence="2">Belongs to the CRT-like transporter family.</text>
</comment>
<feature type="transmembrane region" description="Helical" evidence="7">
    <location>
        <begin position="158"/>
        <end position="175"/>
    </location>
</feature>
<keyword evidence="9" id="KW-1185">Reference proteome</keyword>
<feature type="transmembrane region" description="Helical" evidence="7">
    <location>
        <begin position="376"/>
        <end position="394"/>
    </location>
</feature>
<dbReference type="PANTHER" id="PTHR31326">
    <property type="entry name" value="PROTEIN CLT2, CHLOROPLASTIC"/>
    <property type="match status" value="1"/>
</dbReference>
<keyword evidence="5 7" id="KW-1133">Transmembrane helix</keyword>
<evidence type="ECO:0000256" key="7">
    <source>
        <dbReference type="SAM" id="Phobius"/>
    </source>
</evidence>
<evidence type="ECO:0000313" key="9">
    <source>
        <dbReference type="Proteomes" id="UP000250275"/>
    </source>
</evidence>
<dbReference type="GO" id="GO:0016020">
    <property type="term" value="C:membrane"/>
    <property type="evidence" value="ECO:0007669"/>
    <property type="project" value="UniProtKB-SubCell"/>
</dbReference>
<proteinExistence type="inferred from homology"/>
<dbReference type="InterPro" id="IPR013936">
    <property type="entry name" value="CRT-like"/>
</dbReference>
<feature type="transmembrane region" description="Helical" evidence="7">
    <location>
        <begin position="85"/>
        <end position="106"/>
    </location>
</feature>
<dbReference type="Proteomes" id="UP000250275">
    <property type="component" value="Unassembled WGS sequence"/>
</dbReference>
<feature type="transmembrane region" description="Helical" evidence="7">
    <location>
        <begin position="50"/>
        <end position="73"/>
    </location>
</feature>
<dbReference type="EMBL" id="KQ764887">
    <property type="protein sequence ID" value="OAD54238.1"/>
    <property type="molecule type" value="Genomic_DNA"/>
</dbReference>